<dbReference type="AlphaFoldDB" id="A0AAP0AWS8"/>
<name>A0AAP0AWS8_9ASPA</name>
<evidence type="ECO:0000313" key="2">
    <source>
        <dbReference type="Proteomes" id="UP001418222"/>
    </source>
</evidence>
<keyword evidence="2" id="KW-1185">Reference proteome</keyword>
<protein>
    <submittedName>
        <fullName evidence="1">Uncharacterized protein</fullName>
    </submittedName>
</protein>
<organism evidence="1 2">
    <name type="scientific">Platanthera zijinensis</name>
    <dbReference type="NCBI Taxonomy" id="2320716"/>
    <lineage>
        <taxon>Eukaryota</taxon>
        <taxon>Viridiplantae</taxon>
        <taxon>Streptophyta</taxon>
        <taxon>Embryophyta</taxon>
        <taxon>Tracheophyta</taxon>
        <taxon>Spermatophyta</taxon>
        <taxon>Magnoliopsida</taxon>
        <taxon>Liliopsida</taxon>
        <taxon>Asparagales</taxon>
        <taxon>Orchidaceae</taxon>
        <taxon>Orchidoideae</taxon>
        <taxon>Orchideae</taxon>
        <taxon>Orchidinae</taxon>
        <taxon>Platanthera</taxon>
    </lineage>
</organism>
<sequence length="202" mass="22053">MVDQQLPSLNQILTATVPAPSAGESFSQAEKELLNYLLTSPAERPHPPPLFIEFSGHPSALVPSRQYSDRCVGRNRRAVDLLPGAIWTLEAIGVERAEHCGKRDEQVKLSAIVEMPFVSVLPLLLEPQSLIDLIGNKDICNKSSVAMNERVRCGYGSTKQGRGKGRMICVLEERFGEEGLGAAAVREDQCVELGNLFQNSAP</sequence>
<gene>
    <name evidence="1" type="ORF">KSP39_PZI021830</name>
</gene>
<comment type="caution">
    <text evidence="1">The sequence shown here is derived from an EMBL/GenBank/DDBJ whole genome shotgun (WGS) entry which is preliminary data.</text>
</comment>
<proteinExistence type="predicted"/>
<evidence type="ECO:0000313" key="1">
    <source>
        <dbReference type="EMBL" id="KAK8918244.1"/>
    </source>
</evidence>
<accession>A0AAP0AWS8</accession>
<dbReference type="Proteomes" id="UP001418222">
    <property type="component" value="Unassembled WGS sequence"/>
</dbReference>
<reference evidence="1 2" key="1">
    <citation type="journal article" date="2022" name="Nat. Plants">
        <title>Genomes of leafy and leafless Platanthera orchids illuminate the evolution of mycoheterotrophy.</title>
        <authorList>
            <person name="Li M.H."/>
            <person name="Liu K.W."/>
            <person name="Li Z."/>
            <person name="Lu H.C."/>
            <person name="Ye Q.L."/>
            <person name="Zhang D."/>
            <person name="Wang J.Y."/>
            <person name="Li Y.F."/>
            <person name="Zhong Z.M."/>
            <person name="Liu X."/>
            <person name="Yu X."/>
            <person name="Liu D.K."/>
            <person name="Tu X.D."/>
            <person name="Liu B."/>
            <person name="Hao Y."/>
            <person name="Liao X.Y."/>
            <person name="Jiang Y.T."/>
            <person name="Sun W.H."/>
            <person name="Chen J."/>
            <person name="Chen Y.Q."/>
            <person name="Ai Y."/>
            <person name="Zhai J.W."/>
            <person name="Wu S.S."/>
            <person name="Zhou Z."/>
            <person name="Hsiao Y.Y."/>
            <person name="Wu W.L."/>
            <person name="Chen Y.Y."/>
            <person name="Lin Y.F."/>
            <person name="Hsu J.L."/>
            <person name="Li C.Y."/>
            <person name="Wang Z.W."/>
            <person name="Zhao X."/>
            <person name="Zhong W.Y."/>
            <person name="Ma X.K."/>
            <person name="Ma L."/>
            <person name="Huang J."/>
            <person name="Chen G.Z."/>
            <person name="Huang M.Z."/>
            <person name="Huang L."/>
            <person name="Peng D.H."/>
            <person name="Luo Y.B."/>
            <person name="Zou S.Q."/>
            <person name="Chen S.P."/>
            <person name="Lan S."/>
            <person name="Tsai W.C."/>
            <person name="Van de Peer Y."/>
            <person name="Liu Z.J."/>
        </authorList>
    </citation>
    <scope>NUCLEOTIDE SEQUENCE [LARGE SCALE GENOMIC DNA]</scope>
    <source>
        <strain evidence="1">Lor287</strain>
    </source>
</reference>
<dbReference type="EMBL" id="JBBWWQ010000019">
    <property type="protein sequence ID" value="KAK8918244.1"/>
    <property type="molecule type" value="Genomic_DNA"/>
</dbReference>